<dbReference type="Gene3D" id="1.10.287.1080">
    <property type="entry name" value="MazG-like"/>
    <property type="match status" value="1"/>
</dbReference>
<name>B6AS92_9BACT</name>
<dbReference type="EMBL" id="DS995262">
    <property type="protein sequence ID" value="EDZ38338.1"/>
    <property type="molecule type" value="Genomic_DNA"/>
</dbReference>
<sequence length="98" mass="11168">MNSSERMSLYSMCHAKWGMKSQGLVLIEECGELVHAMSRYLNNRTGRLEDVIEECADVAIMIEQMSHTLDFESDLAKAIDKKCERLKKRLDPEAGDES</sequence>
<evidence type="ECO:0000259" key="1">
    <source>
        <dbReference type="Pfam" id="PF03819"/>
    </source>
</evidence>
<organism evidence="2">
    <name type="scientific">Leptospirillum sp. Group II '5-way CG'</name>
    <dbReference type="NCBI Taxonomy" id="419541"/>
    <lineage>
        <taxon>Bacteria</taxon>
        <taxon>Pseudomonadati</taxon>
        <taxon>Nitrospirota</taxon>
        <taxon>Nitrospiria</taxon>
        <taxon>Nitrospirales</taxon>
        <taxon>Nitrospiraceae</taxon>
        <taxon>Leptospirillum</taxon>
    </lineage>
</organism>
<dbReference type="Pfam" id="PF03819">
    <property type="entry name" value="MazG"/>
    <property type="match status" value="1"/>
</dbReference>
<feature type="domain" description="NTP pyrophosphohydrolase MazG-like" evidence="1">
    <location>
        <begin position="23"/>
        <end position="89"/>
    </location>
</feature>
<dbReference type="CDD" id="cd11539">
    <property type="entry name" value="NTP-PPase_u2"/>
    <property type="match status" value="1"/>
</dbReference>
<protein>
    <recommendedName>
        <fullName evidence="1">NTP pyrophosphohydrolase MazG-like domain-containing protein</fullName>
    </recommendedName>
</protein>
<dbReference type="AlphaFoldDB" id="B6AS92"/>
<dbReference type="SUPFAM" id="SSF101386">
    <property type="entry name" value="all-alpha NTP pyrophosphatases"/>
    <property type="match status" value="1"/>
</dbReference>
<reference evidence="2" key="1">
    <citation type="journal article" date="2004" name="Nature">
        <title>Community structure and metabolism through reconstruction of microbial genomes from the environment.</title>
        <authorList>
            <person name="Tyson G.W."/>
            <person name="Chapman J."/>
            <person name="Hugenholtz P."/>
            <person name="Allen E.E."/>
            <person name="Ram R.J."/>
            <person name="Richardson P.M."/>
            <person name="Solovyev V.V."/>
            <person name="Rubin E.M."/>
            <person name="Rokhsar D.S."/>
            <person name="Banfield J.F."/>
        </authorList>
    </citation>
    <scope>NUCLEOTIDE SEQUENCE [LARGE SCALE GENOMIC DNA]</scope>
</reference>
<proteinExistence type="predicted"/>
<gene>
    <name evidence="2" type="ORF">CGL2_07140002</name>
</gene>
<evidence type="ECO:0000313" key="2">
    <source>
        <dbReference type="EMBL" id="EDZ38338.1"/>
    </source>
</evidence>
<accession>B6AS92</accession>
<dbReference type="InterPro" id="IPR004518">
    <property type="entry name" value="MazG-like_dom"/>
</dbReference>
<reference evidence="2" key="2">
    <citation type="journal article" date="2008" name="PLoS Biol.">
        <title>Population genomic analysis of strain variation in Leptospirillum group II bacteria involved in acid mine drainage formation.</title>
        <authorList>
            <person name="Simmons S.L."/>
            <person name="Dibartolo G."/>
            <person name="Denef V.J."/>
            <person name="Goltsman D.S."/>
            <person name="Thelen M.P."/>
            <person name="Banfield J.F."/>
        </authorList>
    </citation>
    <scope>NUCLEOTIDE SEQUENCE [LARGE SCALE GENOMIC DNA]</scope>
</reference>